<dbReference type="InterPro" id="IPR004358">
    <property type="entry name" value="Sig_transdc_His_kin-like_C"/>
</dbReference>
<evidence type="ECO:0000256" key="10">
    <source>
        <dbReference type="ARBA" id="ARBA00022840"/>
    </source>
</evidence>
<dbReference type="PRINTS" id="PR00344">
    <property type="entry name" value="BCTRLSENSOR"/>
</dbReference>
<keyword evidence="8" id="KW-0547">Nucleotide-binding</keyword>
<dbReference type="KEGG" id="shal:SHALO_0616"/>
<evidence type="ECO:0000256" key="15">
    <source>
        <dbReference type="SAM" id="Phobius"/>
    </source>
</evidence>
<feature type="coiled-coil region" evidence="14">
    <location>
        <begin position="254"/>
        <end position="292"/>
    </location>
</feature>
<evidence type="ECO:0000256" key="3">
    <source>
        <dbReference type="ARBA" id="ARBA00012438"/>
    </source>
</evidence>
<keyword evidence="18" id="KW-1185">Reference proteome</keyword>
<evidence type="ECO:0000256" key="6">
    <source>
        <dbReference type="ARBA" id="ARBA00022679"/>
    </source>
</evidence>
<dbReference type="InterPro" id="IPR036890">
    <property type="entry name" value="HATPase_C_sf"/>
</dbReference>
<evidence type="ECO:0000256" key="11">
    <source>
        <dbReference type="ARBA" id="ARBA00022989"/>
    </source>
</evidence>
<reference evidence="18" key="1">
    <citation type="submission" date="2016-08" db="EMBL/GenBank/DDBJ databases">
        <title>Complete genome sequence of the organohalide-respiring Epsilonproteobacterium Sulfurospirillum halorespirans.</title>
        <authorList>
            <person name="Goris T."/>
            <person name="Zimmermann J."/>
            <person name="Schenz B."/>
            <person name="Lemos M."/>
            <person name="Hackermueller J."/>
            <person name="Diekert G."/>
        </authorList>
    </citation>
    <scope>NUCLEOTIDE SEQUENCE [LARGE SCALE GENOMIC DNA]</scope>
    <source>
        <strain>DSM 13726</strain>
        <strain evidence="18">PCE-M2</strain>
    </source>
</reference>
<keyword evidence="4" id="KW-1003">Cell membrane</keyword>
<keyword evidence="14" id="KW-0175">Coiled coil</keyword>
<dbReference type="PANTHER" id="PTHR43065">
    <property type="entry name" value="SENSOR HISTIDINE KINASE"/>
    <property type="match status" value="1"/>
</dbReference>
<keyword evidence="10" id="KW-0067">ATP-binding</keyword>
<evidence type="ECO:0000256" key="13">
    <source>
        <dbReference type="ARBA" id="ARBA00023136"/>
    </source>
</evidence>
<keyword evidence="5" id="KW-0597">Phosphoprotein</keyword>
<accession>A0A1D7THA2</accession>
<keyword evidence="13 15" id="KW-0472">Membrane</keyword>
<dbReference type="PATRIC" id="fig|1193502.14.peg.626"/>
<dbReference type="PANTHER" id="PTHR43065:SF10">
    <property type="entry name" value="PEROXIDE STRESS-ACTIVATED HISTIDINE KINASE MAK3"/>
    <property type="match status" value="1"/>
</dbReference>
<keyword evidence="9 17" id="KW-0418">Kinase</keyword>
<dbReference type="SMART" id="SM01049">
    <property type="entry name" value="Cache_2"/>
    <property type="match status" value="1"/>
</dbReference>
<keyword evidence="11 15" id="KW-1133">Transmembrane helix</keyword>
<evidence type="ECO:0000256" key="1">
    <source>
        <dbReference type="ARBA" id="ARBA00000085"/>
    </source>
</evidence>
<dbReference type="Gene3D" id="3.30.450.20">
    <property type="entry name" value="PAS domain"/>
    <property type="match status" value="1"/>
</dbReference>
<name>A0A1D7THA2_9BACT</name>
<dbReference type="AlphaFoldDB" id="A0A1D7THA2"/>
<evidence type="ECO:0000256" key="9">
    <source>
        <dbReference type="ARBA" id="ARBA00022777"/>
    </source>
</evidence>
<dbReference type="Proteomes" id="UP000094609">
    <property type="component" value="Chromosome"/>
</dbReference>
<comment type="catalytic activity">
    <reaction evidence="1">
        <text>ATP + protein L-histidine = ADP + protein N-phospho-L-histidine.</text>
        <dbReference type="EC" id="2.7.13.3"/>
    </reaction>
</comment>
<keyword evidence="6" id="KW-0808">Transferase</keyword>
<sequence length="532" mass="61510">MKIIKESNISTIIIVSTIFIISSLMLFNGYFFISKQYEILQAQIEDTKKTFVENKRNVLKREVDAIIEFIEFKKSRTNFTEPSALEALHHEVYDWIRHIRYGGQEHNYIFVYQVEHMSGGDKFAKMLINPNRPDLEGEYISDAYTDENGKAFRKIFLQDIHEKGYSFVEYIYKKPDSNIIRPKVSYFKLYKEWNIIIAAGAYTDDIDKEIDIAKAAFKKKMELEITSAIIIFLLFALIANTFAVMLGKRIERFLNTYHKQVQQKTLELENLNKTLESRVTEEIKKNREQEQLLIQKSKFIALGEMISNIAHQWRQPLSQLSALLMTLKLKYNMDKLDKTAMEIKCVEAENIVEYMSHTIDDFRNFFMPNKDKKMFSIQTSIDDVLRIIAMSITNQEIEIEVNILHDEFIIGYKSEYEQVVLNLLSNAKDAIITSGRQGGKITISLESDEQMVRLSIEDNGGGIKIAPIEKIFEPYVSTKEQNEGTGIGLYMAKLIIEKSMRGKLEVRNENGGAIFTIELEKGFKETLGGSPL</sequence>
<dbReference type="GO" id="GO:0000155">
    <property type="term" value="F:phosphorelay sensor kinase activity"/>
    <property type="evidence" value="ECO:0007669"/>
    <property type="project" value="InterPro"/>
</dbReference>
<feature type="transmembrane region" description="Helical" evidence="15">
    <location>
        <begin position="225"/>
        <end position="246"/>
    </location>
</feature>
<gene>
    <name evidence="17" type="ORF">SHALO_0616</name>
</gene>
<feature type="domain" description="Histidine kinase" evidence="16">
    <location>
        <begin position="308"/>
        <end position="523"/>
    </location>
</feature>
<evidence type="ECO:0000256" key="8">
    <source>
        <dbReference type="ARBA" id="ARBA00022741"/>
    </source>
</evidence>
<dbReference type="RefSeq" id="WP_069477335.1">
    <property type="nucleotide sequence ID" value="NZ_CP017111.1"/>
</dbReference>
<dbReference type="Gene3D" id="3.30.565.10">
    <property type="entry name" value="Histidine kinase-like ATPase, C-terminal domain"/>
    <property type="match status" value="1"/>
</dbReference>
<keyword evidence="7 15" id="KW-0812">Transmembrane</keyword>
<evidence type="ECO:0000256" key="4">
    <source>
        <dbReference type="ARBA" id="ARBA00022475"/>
    </source>
</evidence>
<dbReference type="EMBL" id="CP017111">
    <property type="protein sequence ID" value="AOO64405.1"/>
    <property type="molecule type" value="Genomic_DNA"/>
</dbReference>
<dbReference type="InterPro" id="IPR003594">
    <property type="entry name" value="HATPase_dom"/>
</dbReference>
<evidence type="ECO:0000259" key="16">
    <source>
        <dbReference type="PROSITE" id="PS50109"/>
    </source>
</evidence>
<feature type="transmembrane region" description="Helical" evidence="15">
    <location>
        <begin position="12"/>
        <end position="33"/>
    </location>
</feature>
<dbReference type="Pfam" id="PF02518">
    <property type="entry name" value="HATPase_c"/>
    <property type="match status" value="1"/>
</dbReference>
<dbReference type="Gene3D" id="1.10.287.130">
    <property type="match status" value="1"/>
</dbReference>
<dbReference type="STRING" id="1193502.SHALO_0616"/>
<dbReference type="InterPro" id="IPR003661">
    <property type="entry name" value="HisK_dim/P_dom"/>
</dbReference>
<dbReference type="Pfam" id="PF08269">
    <property type="entry name" value="dCache_2"/>
    <property type="match status" value="1"/>
</dbReference>
<dbReference type="InterPro" id="IPR036097">
    <property type="entry name" value="HisK_dim/P_sf"/>
</dbReference>
<dbReference type="CDD" id="cd00082">
    <property type="entry name" value="HisKA"/>
    <property type="match status" value="1"/>
</dbReference>
<keyword evidence="12" id="KW-0902">Two-component regulatory system</keyword>
<dbReference type="InterPro" id="IPR005467">
    <property type="entry name" value="His_kinase_dom"/>
</dbReference>
<evidence type="ECO:0000256" key="14">
    <source>
        <dbReference type="SAM" id="Coils"/>
    </source>
</evidence>
<dbReference type="InterPro" id="IPR033480">
    <property type="entry name" value="sCache_2"/>
</dbReference>
<dbReference type="SMART" id="SM00387">
    <property type="entry name" value="HATPase_c"/>
    <property type="match status" value="1"/>
</dbReference>
<dbReference type="CDD" id="cd00075">
    <property type="entry name" value="HATPase"/>
    <property type="match status" value="1"/>
</dbReference>
<dbReference type="EC" id="2.7.13.3" evidence="3"/>
<organism evidence="17 18">
    <name type="scientific">Sulfurospirillum halorespirans DSM 13726</name>
    <dbReference type="NCBI Taxonomy" id="1193502"/>
    <lineage>
        <taxon>Bacteria</taxon>
        <taxon>Pseudomonadati</taxon>
        <taxon>Campylobacterota</taxon>
        <taxon>Epsilonproteobacteria</taxon>
        <taxon>Campylobacterales</taxon>
        <taxon>Sulfurospirillaceae</taxon>
        <taxon>Sulfurospirillum</taxon>
    </lineage>
</organism>
<dbReference type="SUPFAM" id="SSF47384">
    <property type="entry name" value="Homodimeric domain of signal transducing histidine kinase"/>
    <property type="match status" value="1"/>
</dbReference>
<protein>
    <recommendedName>
        <fullName evidence="3">histidine kinase</fullName>
        <ecNumber evidence="3">2.7.13.3</ecNumber>
    </recommendedName>
</protein>
<evidence type="ECO:0000313" key="18">
    <source>
        <dbReference type="Proteomes" id="UP000094609"/>
    </source>
</evidence>
<dbReference type="GO" id="GO:0005524">
    <property type="term" value="F:ATP binding"/>
    <property type="evidence" value="ECO:0007669"/>
    <property type="project" value="UniProtKB-KW"/>
</dbReference>
<proteinExistence type="predicted"/>
<dbReference type="GO" id="GO:0005886">
    <property type="term" value="C:plasma membrane"/>
    <property type="evidence" value="ECO:0007669"/>
    <property type="project" value="UniProtKB-SubCell"/>
</dbReference>
<dbReference type="SUPFAM" id="SSF55874">
    <property type="entry name" value="ATPase domain of HSP90 chaperone/DNA topoisomerase II/histidine kinase"/>
    <property type="match status" value="1"/>
</dbReference>
<dbReference type="InterPro" id="IPR004010">
    <property type="entry name" value="Double_Cache_2"/>
</dbReference>
<comment type="subcellular location">
    <subcellularLocation>
        <location evidence="2">Cell membrane</location>
        <topology evidence="2">Multi-pass membrane protein</topology>
    </subcellularLocation>
</comment>
<evidence type="ECO:0000313" key="17">
    <source>
        <dbReference type="EMBL" id="AOO64405.1"/>
    </source>
</evidence>
<evidence type="ECO:0000256" key="12">
    <source>
        <dbReference type="ARBA" id="ARBA00023012"/>
    </source>
</evidence>
<evidence type="ECO:0000256" key="7">
    <source>
        <dbReference type="ARBA" id="ARBA00022692"/>
    </source>
</evidence>
<evidence type="ECO:0000256" key="5">
    <source>
        <dbReference type="ARBA" id="ARBA00022553"/>
    </source>
</evidence>
<dbReference type="PROSITE" id="PS50109">
    <property type="entry name" value="HIS_KIN"/>
    <property type="match status" value="1"/>
</dbReference>
<evidence type="ECO:0000256" key="2">
    <source>
        <dbReference type="ARBA" id="ARBA00004651"/>
    </source>
</evidence>